<gene>
    <name evidence="1" type="ordered locus">CKO_04989</name>
</gene>
<evidence type="ECO:0000313" key="1">
    <source>
        <dbReference type="EMBL" id="ABV16033.1"/>
    </source>
</evidence>
<dbReference type="AntiFam" id="ANF00095">
    <property type="entry name" value="Shadow ORF (opposite ABC transporters)"/>
</dbReference>
<sequence length="344" mass="39362">MLSVLILIDGETGHQLTAVIFKLRLQLGAGAKATTATGVEGAARRRIQRAWQLAGQLDALAAVIRVQTRRRGEQRLRIRMARVGKDLLLRPFLHAAAEIHHHHLIGNVFDHRQVVRDKDVRQPQFLLQIHHQVQHLRAHGNVQRGDRFIGDHHVRVKHQTAGDSNTLTLAAGKHVRVAIVMLGFKADFRHHRQRFFTTLLFAERGVDQQWLFQNLPHFLTRVQRTIRVLEHNLDFLPTQFLRLRIVPEQILPLIIQFSAGRRFNHRQQAAQRGFPAAGLAHDRQRFAALKGERYAIQRFYQALGRKQPLLHRVVFFQIDGLQQRLLQGGLVRTHSVGLPASSSG</sequence>
<keyword evidence="2" id="KW-1185">Reference proteome</keyword>
<name>A8ARC1_CITK8</name>
<evidence type="ECO:0000313" key="2">
    <source>
        <dbReference type="Proteomes" id="UP000008148"/>
    </source>
</evidence>
<dbReference type="EMBL" id="CP000822">
    <property type="protein sequence ID" value="ABV16033.1"/>
    <property type="molecule type" value="Genomic_DNA"/>
</dbReference>
<reference evidence="1 2" key="1">
    <citation type="submission" date="2007-08" db="EMBL/GenBank/DDBJ databases">
        <authorList>
            <consortium name="The Citrobacter koseri Genome Sequencing Project"/>
            <person name="McClelland M."/>
            <person name="Sanderson E.K."/>
            <person name="Porwollik S."/>
            <person name="Spieth J."/>
            <person name="Clifton W.S."/>
            <person name="Latreille P."/>
            <person name="Courtney L."/>
            <person name="Wang C."/>
            <person name="Pepin K."/>
            <person name="Bhonagiri V."/>
            <person name="Nash W."/>
            <person name="Johnson M."/>
            <person name="Thiruvilangam P."/>
            <person name="Wilson R."/>
        </authorList>
    </citation>
    <scope>NUCLEOTIDE SEQUENCE [LARGE SCALE GENOMIC DNA]</scope>
    <source>
        <strain evidence="2">ATCC BAA-895 / CDC 4225-83 / SGSC4696</strain>
    </source>
</reference>
<dbReference type="KEGG" id="cko:CKO_04989"/>
<dbReference type="HOGENOM" id="CLU_717103_0_0_6"/>
<protein>
    <submittedName>
        <fullName evidence="1">Uncharacterized protein</fullName>
    </submittedName>
</protein>
<organism evidence="1 2">
    <name type="scientific">Citrobacter koseri (strain ATCC BAA-895 / CDC 4225-83 / SGSC4696)</name>
    <dbReference type="NCBI Taxonomy" id="290338"/>
    <lineage>
        <taxon>Bacteria</taxon>
        <taxon>Pseudomonadati</taxon>
        <taxon>Pseudomonadota</taxon>
        <taxon>Gammaproteobacteria</taxon>
        <taxon>Enterobacterales</taxon>
        <taxon>Enterobacteriaceae</taxon>
        <taxon>Citrobacter</taxon>
    </lineage>
</organism>
<accession>A8ARC1</accession>
<dbReference type="Proteomes" id="UP000008148">
    <property type="component" value="Chromosome"/>
</dbReference>
<proteinExistence type="predicted"/>
<dbReference type="AlphaFoldDB" id="A8ARC1"/>